<reference evidence="2" key="2">
    <citation type="submission" date="2019-10" db="EMBL/GenBank/DDBJ databases">
        <title>A de novo genome assembly of a pear dwarfing rootstock.</title>
        <authorList>
            <person name="Wang F."/>
            <person name="Wang J."/>
            <person name="Li S."/>
            <person name="Zhang Y."/>
            <person name="Fang M."/>
            <person name="Ma L."/>
            <person name="Zhao Y."/>
            <person name="Jiang S."/>
        </authorList>
    </citation>
    <scope>NUCLEOTIDE SEQUENCE [LARGE SCALE GENOMIC DNA]</scope>
</reference>
<dbReference type="InterPro" id="IPR037490">
    <property type="entry name" value="WAP"/>
</dbReference>
<dbReference type="PANTHER" id="PTHR33883:SF10">
    <property type="entry name" value="WPP DOMAIN-ASSOCIATED PROTEIN"/>
    <property type="match status" value="1"/>
</dbReference>
<sequence length="167" mass="19290">MRPDLRRLGHGDVGWLPLMCWIGAKEVVVLEGRKKVMTPGGGFVTTAQKLHNLKDETCRLQKLISDSIEESNATKQHLIDALEQNERYKADVCKVDQKLELTKKELCKERRMLLDANQEKQNVFSLFEAKEREHKQQLESMAVHIRELLKAVAEFECRVTQDITLFS</sequence>
<gene>
    <name evidence="1" type="ORF">D8674_027699</name>
</gene>
<organism evidence="1 2">
    <name type="scientific">Pyrus ussuriensis x Pyrus communis</name>
    <dbReference type="NCBI Taxonomy" id="2448454"/>
    <lineage>
        <taxon>Eukaryota</taxon>
        <taxon>Viridiplantae</taxon>
        <taxon>Streptophyta</taxon>
        <taxon>Embryophyta</taxon>
        <taxon>Tracheophyta</taxon>
        <taxon>Spermatophyta</taxon>
        <taxon>Magnoliopsida</taxon>
        <taxon>eudicotyledons</taxon>
        <taxon>Gunneridae</taxon>
        <taxon>Pentapetalae</taxon>
        <taxon>rosids</taxon>
        <taxon>fabids</taxon>
        <taxon>Rosales</taxon>
        <taxon>Rosaceae</taxon>
        <taxon>Amygdaloideae</taxon>
        <taxon>Maleae</taxon>
        <taxon>Pyrus</taxon>
    </lineage>
</organism>
<reference evidence="1 2" key="1">
    <citation type="submission" date="2019-09" db="EMBL/GenBank/DDBJ databases">
        <authorList>
            <person name="Ou C."/>
        </authorList>
    </citation>
    <scope>NUCLEOTIDE SEQUENCE [LARGE SCALE GENOMIC DNA]</scope>
    <source>
        <strain evidence="1">S2</strain>
        <tissue evidence="1">Leaf</tissue>
    </source>
</reference>
<dbReference type="OrthoDB" id="619142at2759"/>
<reference evidence="1 2" key="3">
    <citation type="submission" date="2019-11" db="EMBL/GenBank/DDBJ databases">
        <title>A de novo genome assembly of a pear dwarfing rootstock.</title>
        <authorList>
            <person name="Wang F."/>
            <person name="Wang J."/>
            <person name="Li S."/>
            <person name="Zhang Y."/>
            <person name="Fang M."/>
            <person name="Ma L."/>
            <person name="Zhao Y."/>
            <person name="Jiang S."/>
        </authorList>
    </citation>
    <scope>NUCLEOTIDE SEQUENCE [LARGE SCALE GENOMIC DNA]</scope>
    <source>
        <strain evidence="1">S2</strain>
        <tissue evidence="1">Leaf</tissue>
    </source>
</reference>
<dbReference type="Proteomes" id="UP000327157">
    <property type="component" value="Chromosome 5"/>
</dbReference>
<proteinExistence type="predicted"/>
<protein>
    <submittedName>
        <fullName evidence="1">WPP domain-associated protein-like</fullName>
    </submittedName>
</protein>
<evidence type="ECO:0000313" key="1">
    <source>
        <dbReference type="EMBL" id="KAB2637165.1"/>
    </source>
</evidence>
<dbReference type="EMBL" id="SMOL01000004">
    <property type="protein sequence ID" value="KAB2637165.1"/>
    <property type="molecule type" value="Genomic_DNA"/>
</dbReference>
<keyword evidence="2" id="KW-1185">Reference proteome</keyword>
<dbReference type="PANTHER" id="PTHR33883">
    <property type="entry name" value="WPP DOMAIN-ASSOCIATED PROTEIN"/>
    <property type="match status" value="1"/>
</dbReference>
<accession>A0A5N5IAG6</accession>
<comment type="caution">
    <text evidence="1">The sequence shown here is derived from an EMBL/GenBank/DDBJ whole genome shotgun (WGS) entry which is preliminary data.</text>
</comment>
<dbReference type="AlphaFoldDB" id="A0A5N5IAG6"/>
<evidence type="ECO:0000313" key="2">
    <source>
        <dbReference type="Proteomes" id="UP000327157"/>
    </source>
</evidence>
<name>A0A5N5IAG6_9ROSA</name>